<keyword evidence="4 7" id="KW-0496">Mitochondrion</keyword>
<reference evidence="8" key="2">
    <citation type="submission" date="2015-02" db="UniProtKB">
        <authorList>
            <consortium name="EnsemblMetazoa"/>
        </authorList>
    </citation>
    <scope>IDENTIFICATION</scope>
</reference>
<evidence type="ECO:0000256" key="4">
    <source>
        <dbReference type="ARBA" id="ARBA00023128"/>
    </source>
</evidence>
<accession>T1IUR3</accession>
<feature type="binding site" evidence="7">
    <location>
        <position position="192"/>
    </location>
    <ligand>
        <name>Zn(2+)</name>
        <dbReference type="ChEBI" id="CHEBI:29105"/>
    </ligand>
</feature>
<organism evidence="8 9">
    <name type="scientific">Strigamia maritima</name>
    <name type="common">European centipede</name>
    <name type="synonym">Geophilus maritimus</name>
    <dbReference type="NCBI Taxonomy" id="126957"/>
    <lineage>
        <taxon>Eukaryota</taxon>
        <taxon>Metazoa</taxon>
        <taxon>Ecdysozoa</taxon>
        <taxon>Arthropoda</taxon>
        <taxon>Myriapoda</taxon>
        <taxon>Chilopoda</taxon>
        <taxon>Pleurostigmophora</taxon>
        <taxon>Geophilomorpha</taxon>
        <taxon>Linotaeniidae</taxon>
        <taxon>Strigamia</taxon>
    </lineage>
</organism>
<dbReference type="InterPro" id="IPR007715">
    <property type="entry name" value="Coq4"/>
</dbReference>
<evidence type="ECO:0000313" key="9">
    <source>
        <dbReference type="Proteomes" id="UP000014500"/>
    </source>
</evidence>
<sequence>MAVKVLNSCRYFHLNKLNLSCVRKLAASSTSKEDEPKFSIDESKIHAKVMYDGHIPTTSFQKILLAVGSAGMALYKPQRDDMVAVMGEATGIRALKKIHTKMTQEAEGQMILREKPRINSQTVDLNYLKTLPKSTLGGSYIKFLDDNKVSPDTRMDVQFVDDAELAYVMQRYREMHDLVHTLLNMPTNMLGEVAVKWVEGIQTGLPMCTLGALFGPLRFAPKQRRKYLVVLPWAIRCGYQSRFLMNIYFEKRWEQPIDVIRKEMNIEPPPSIL</sequence>
<keyword evidence="3 7" id="KW-0862">Zinc</keyword>
<comment type="subcellular location">
    <subcellularLocation>
        <location evidence="7">Mitochondrion inner membrane</location>
        <topology evidence="7">Peripheral membrane protein</topology>
        <orientation evidence="7">Matrix side</orientation>
    </subcellularLocation>
</comment>
<keyword evidence="9" id="KW-1185">Reference proteome</keyword>
<dbReference type="Proteomes" id="UP000014500">
    <property type="component" value="Unassembled WGS sequence"/>
</dbReference>
<comment type="subunit">
    <text evidence="7">Component of a multi-subunit COQ enzyme complex.</text>
</comment>
<dbReference type="UniPathway" id="UPA00232"/>
<evidence type="ECO:0000313" key="8">
    <source>
        <dbReference type="EnsemblMetazoa" id="SMAR004892-PA"/>
    </source>
</evidence>
<name>T1IUR3_STRMM</name>
<dbReference type="PANTHER" id="PTHR12922:SF7">
    <property type="entry name" value="UBIQUINONE BIOSYNTHESIS PROTEIN COQ4 HOMOLOG, MITOCHONDRIAL"/>
    <property type="match status" value="1"/>
</dbReference>
<keyword evidence="7" id="KW-0479">Metal-binding</keyword>
<dbReference type="GO" id="GO:0008270">
    <property type="term" value="F:zinc ion binding"/>
    <property type="evidence" value="ECO:0007669"/>
    <property type="project" value="UniProtKB-UniRule"/>
</dbReference>
<proteinExistence type="inferred from homology"/>
<dbReference type="GO" id="GO:0031314">
    <property type="term" value="C:extrinsic component of mitochondrial inner membrane"/>
    <property type="evidence" value="ECO:0007669"/>
    <property type="project" value="UniProtKB-UniRule"/>
</dbReference>
<feature type="binding site" evidence="7">
    <location>
        <position position="180"/>
    </location>
    <ligand>
        <name>Zn(2+)</name>
        <dbReference type="ChEBI" id="CHEBI:29105"/>
    </ligand>
</feature>
<dbReference type="EMBL" id="JH431553">
    <property type="status" value="NOT_ANNOTATED_CDS"/>
    <property type="molecule type" value="Genomic_DNA"/>
</dbReference>
<feature type="binding site" evidence="7">
    <location>
        <position position="177"/>
    </location>
    <ligand>
        <name>Zn(2+)</name>
        <dbReference type="ChEBI" id="CHEBI:29105"/>
    </ligand>
</feature>
<evidence type="ECO:0000256" key="3">
    <source>
        <dbReference type="ARBA" id="ARBA00022833"/>
    </source>
</evidence>
<evidence type="ECO:0000256" key="5">
    <source>
        <dbReference type="ARBA" id="ARBA00023136"/>
    </source>
</evidence>
<feature type="binding site" evidence="7">
    <location>
        <position position="176"/>
    </location>
    <ligand>
        <name>Zn(2+)</name>
        <dbReference type="ChEBI" id="CHEBI:29105"/>
    </ligand>
</feature>
<evidence type="ECO:0000256" key="6">
    <source>
        <dbReference type="ARBA" id="ARBA00023239"/>
    </source>
</evidence>
<dbReference type="InterPro" id="IPR027540">
    <property type="entry name" value="Coq4_euk"/>
</dbReference>
<dbReference type="PhylomeDB" id="T1IUR3"/>
<dbReference type="AlphaFoldDB" id="T1IUR3"/>
<keyword evidence="1 7" id="KW-0831">Ubiquinone biosynthesis</keyword>
<comment type="cofactor">
    <cofactor evidence="7">
        <name>Zn(2+)</name>
        <dbReference type="ChEBI" id="CHEBI:29105"/>
    </cofactor>
</comment>
<comment type="function">
    <text evidence="7">Lyase that catalyzes the C1-decarboxylation of 4-hydroxy-3-methoxy-5-(all-trans-polyprenyl)benzoic acid into 2-methoxy-6-(all-trans-polyprenyl)phenol during ubiquinone biosynthesis.</text>
</comment>
<evidence type="ECO:0000256" key="2">
    <source>
        <dbReference type="ARBA" id="ARBA00022792"/>
    </source>
</evidence>
<reference evidence="9" key="1">
    <citation type="submission" date="2011-05" db="EMBL/GenBank/DDBJ databases">
        <authorList>
            <person name="Richards S.R."/>
            <person name="Qu J."/>
            <person name="Jiang H."/>
            <person name="Jhangiani S.N."/>
            <person name="Agravi P."/>
            <person name="Goodspeed R."/>
            <person name="Gross S."/>
            <person name="Mandapat C."/>
            <person name="Jackson L."/>
            <person name="Mathew T."/>
            <person name="Pu L."/>
            <person name="Thornton R."/>
            <person name="Saada N."/>
            <person name="Wilczek-Boney K.B."/>
            <person name="Lee S."/>
            <person name="Kovar C."/>
            <person name="Wu Y."/>
            <person name="Scherer S.E."/>
            <person name="Worley K.C."/>
            <person name="Muzny D.M."/>
            <person name="Gibbs R."/>
        </authorList>
    </citation>
    <scope>NUCLEOTIDE SEQUENCE</scope>
    <source>
        <strain evidence="9">Brora</strain>
    </source>
</reference>
<dbReference type="HAMAP" id="MF_03111">
    <property type="entry name" value="Coq4"/>
    <property type="match status" value="1"/>
</dbReference>
<dbReference type="EnsemblMetazoa" id="SMAR004892-RA">
    <property type="protein sequence ID" value="SMAR004892-PA"/>
    <property type="gene ID" value="SMAR004892"/>
</dbReference>
<dbReference type="HOGENOM" id="CLU_061241_1_1_1"/>
<dbReference type="OMA" id="YYERHFH"/>
<evidence type="ECO:0000256" key="1">
    <source>
        <dbReference type="ARBA" id="ARBA00022688"/>
    </source>
</evidence>
<dbReference type="GO" id="GO:0120539">
    <property type="term" value="F:4-hydroxy-3-methoxy-5-polyprenylbenzoate decarboxylase activity"/>
    <property type="evidence" value="ECO:0007669"/>
    <property type="project" value="UniProtKB-EC"/>
</dbReference>
<dbReference type="PANTHER" id="PTHR12922">
    <property type="entry name" value="UBIQUINONE BIOSYNTHESIS PROTEIN"/>
    <property type="match status" value="1"/>
</dbReference>
<comment type="pathway">
    <text evidence="7">Cofactor biosynthesis; ubiquinone biosynthesis.</text>
</comment>
<comment type="similarity">
    <text evidence="7">Belongs to the COQ4 family.</text>
</comment>
<protein>
    <recommendedName>
        <fullName evidence="7">Ubiquinone biosynthesis protein COQ4 homolog, mitochondrial</fullName>
    </recommendedName>
    <alternativeName>
        <fullName evidence="7">4-hydroxy-3-methoxy-5-polyprenylbenzoate decarboxylase</fullName>
        <ecNumber evidence="7">4.1.1.130</ecNumber>
    </alternativeName>
    <alternativeName>
        <fullName evidence="7">Coenzyme Q biosynthesis protein 4 homolog</fullName>
    </alternativeName>
</protein>
<keyword evidence="2 7" id="KW-0999">Mitochondrion inner membrane</keyword>
<dbReference type="STRING" id="126957.T1IUR3"/>
<comment type="catalytic activity">
    <reaction evidence="7">
        <text>a 4-hydroxy-3-methoxy-5-(all-trans-polyprenyl)benzoate + H(+) = a 2-methoxy-6-(all-trans-polyprenyl)phenol + CO2</text>
        <dbReference type="Rhea" id="RHEA:81179"/>
        <dbReference type="Rhea" id="RHEA-COMP:9551"/>
        <dbReference type="Rhea" id="RHEA-COMP:10931"/>
        <dbReference type="ChEBI" id="CHEBI:15378"/>
        <dbReference type="ChEBI" id="CHEBI:16526"/>
        <dbReference type="ChEBI" id="CHEBI:62731"/>
        <dbReference type="ChEBI" id="CHEBI:84443"/>
        <dbReference type="EC" id="4.1.1.130"/>
    </reaction>
</comment>
<dbReference type="EC" id="4.1.1.130" evidence="7"/>
<keyword evidence="6 7" id="KW-0456">Lyase</keyword>
<dbReference type="Pfam" id="PF05019">
    <property type="entry name" value="Coq4"/>
    <property type="match status" value="1"/>
</dbReference>
<dbReference type="eggNOG" id="KOG3244">
    <property type="taxonomic scope" value="Eukaryota"/>
</dbReference>
<evidence type="ECO:0000256" key="7">
    <source>
        <dbReference type="HAMAP-Rule" id="MF_03111"/>
    </source>
</evidence>
<keyword evidence="5 7" id="KW-0472">Membrane</keyword>